<feature type="domain" description="Alcohol dehydrogenase-like N-terminal" evidence="2">
    <location>
        <begin position="24"/>
        <end position="133"/>
    </location>
</feature>
<dbReference type="InterPro" id="IPR013154">
    <property type="entry name" value="ADH-like_N"/>
</dbReference>
<dbReference type="Gene3D" id="3.90.180.10">
    <property type="entry name" value="Medium-chain alcohol dehydrogenases, catalytic domain"/>
    <property type="match status" value="1"/>
</dbReference>
<evidence type="ECO:0000256" key="1">
    <source>
        <dbReference type="ARBA" id="ARBA00023002"/>
    </source>
</evidence>
<evidence type="ECO:0000313" key="3">
    <source>
        <dbReference type="EnsemblMetazoa" id="XP_008189283.1"/>
    </source>
</evidence>
<dbReference type="Gene3D" id="3.40.50.720">
    <property type="entry name" value="NAD(P)-binding Rossmann-like Domain"/>
    <property type="match status" value="1"/>
</dbReference>
<dbReference type="GO" id="GO:0016491">
    <property type="term" value="F:oxidoreductase activity"/>
    <property type="evidence" value="ECO:0007669"/>
    <property type="project" value="UniProtKB-KW"/>
</dbReference>
<dbReference type="SUPFAM" id="SSF50129">
    <property type="entry name" value="GroES-like"/>
    <property type="match status" value="1"/>
</dbReference>
<dbReference type="InterPro" id="IPR050129">
    <property type="entry name" value="Zn_alcohol_dh"/>
</dbReference>
<dbReference type="Pfam" id="PF08240">
    <property type="entry name" value="ADH_N"/>
    <property type="match status" value="1"/>
</dbReference>
<accession>A0A8R2BAL9</accession>
<proteinExistence type="predicted"/>
<dbReference type="PANTHER" id="PTHR43401">
    <property type="entry name" value="L-THREONINE 3-DEHYDROGENASE"/>
    <property type="match status" value="1"/>
</dbReference>
<dbReference type="PANTHER" id="PTHR43401:SF2">
    <property type="entry name" value="L-THREONINE 3-DEHYDROGENASE"/>
    <property type="match status" value="1"/>
</dbReference>
<sequence>MKAIRLKSIGQVTVDELSPPDLPAGWARINVHSAGICGSDLHNFKTGKWIAHLPVTPGHELFGVISEINGESDRFQPGMRVVADSRVYCGHCAFCSSGAMNLCESLGFVGEVFDGGFAEQVALPLSSLLAVPDAIPDEIAVLSEPLGVALRVVNQLNPAEGDAVCVTGGGTIG</sequence>
<organism evidence="3">
    <name type="scientific">Acyrthosiphon pisum</name>
    <name type="common">Pea aphid</name>
    <dbReference type="NCBI Taxonomy" id="7029"/>
    <lineage>
        <taxon>Eukaryota</taxon>
        <taxon>Metazoa</taxon>
        <taxon>Ecdysozoa</taxon>
        <taxon>Arthropoda</taxon>
        <taxon>Hexapoda</taxon>
        <taxon>Insecta</taxon>
        <taxon>Pterygota</taxon>
        <taxon>Neoptera</taxon>
        <taxon>Paraneoptera</taxon>
        <taxon>Hemiptera</taxon>
        <taxon>Sternorrhyncha</taxon>
        <taxon>Aphidomorpha</taxon>
        <taxon>Aphidoidea</taxon>
        <taxon>Aphididae</taxon>
        <taxon>Macrosiphini</taxon>
        <taxon>Acyrthosiphon</taxon>
    </lineage>
</organism>
<name>A0A8R2BAL9_ACYPI</name>
<evidence type="ECO:0000259" key="2">
    <source>
        <dbReference type="Pfam" id="PF08240"/>
    </source>
</evidence>
<reference evidence="3" key="1">
    <citation type="submission" date="2022-06" db="UniProtKB">
        <authorList>
            <consortium name="EnsemblMetazoa"/>
        </authorList>
    </citation>
    <scope>IDENTIFICATION</scope>
</reference>
<dbReference type="InterPro" id="IPR011032">
    <property type="entry name" value="GroES-like_sf"/>
</dbReference>
<dbReference type="AlphaFoldDB" id="A0A8R2BAL9"/>
<protein>
    <recommendedName>
        <fullName evidence="2">Alcohol dehydrogenase-like N-terminal domain-containing protein</fullName>
    </recommendedName>
</protein>
<dbReference type="EnsemblMetazoa" id="XM_008191061.1">
    <property type="protein sequence ID" value="XP_008189283.1"/>
    <property type="gene ID" value="LOC103311446"/>
</dbReference>
<keyword evidence="1" id="KW-0560">Oxidoreductase</keyword>